<feature type="region of interest" description="Disordered" evidence="4">
    <location>
        <begin position="75"/>
        <end position="109"/>
    </location>
</feature>
<evidence type="ECO:0000256" key="3">
    <source>
        <dbReference type="ARBA" id="ARBA00044955"/>
    </source>
</evidence>
<dbReference type="OrthoDB" id="4941229at2759"/>
<dbReference type="SUPFAM" id="SSF54106">
    <property type="entry name" value="LysM domain"/>
    <property type="match status" value="3"/>
</dbReference>
<dbReference type="PROSITE" id="PS51782">
    <property type="entry name" value="LYSM"/>
    <property type="match status" value="3"/>
</dbReference>
<dbReference type="InterPro" id="IPR018392">
    <property type="entry name" value="LysM"/>
</dbReference>
<dbReference type="SMART" id="SM00257">
    <property type="entry name" value="LysM"/>
    <property type="match status" value="3"/>
</dbReference>
<dbReference type="InterPro" id="IPR036779">
    <property type="entry name" value="LysM_dom_sf"/>
</dbReference>
<dbReference type="CDD" id="cd00118">
    <property type="entry name" value="LysM"/>
    <property type="match status" value="1"/>
</dbReference>
<evidence type="ECO:0000313" key="8">
    <source>
        <dbReference type="Proteomes" id="UP000039046"/>
    </source>
</evidence>
<dbReference type="STRING" id="1531966.A0A0A1TAF9"/>
<reference evidence="7 8" key="1">
    <citation type="journal article" date="2015" name="Genome Announc.">
        <title>Draft Genome Sequence and Gene Annotation of the Entomopathogenic Fungus Verticillium hemipterigenum.</title>
        <authorList>
            <person name="Horn F."/>
            <person name="Habel A."/>
            <person name="Scharf D.H."/>
            <person name="Dworschak J."/>
            <person name="Brakhage A.A."/>
            <person name="Guthke R."/>
            <person name="Hertweck C."/>
            <person name="Linde J."/>
        </authorList>
    </citation>
    <scope>NUCLEOTIDE SEQUENCE [LARGE SCALE GENOMIC DNA]</scope>
</reference>
<feature type="domain" description="LysM" evidence="6">
    <location>
        <begin position="459"/>
        <end position="507"/>
    </location>
</feature>
<evidence type="ECO:0000259" key="6">
    <source>
        <dbReference type="PROSITE" id="PS51782"/>
    </source>
</evidence>
<evidence type="ECO:0000256" key="1">
    <source>
        <dbReference type="ARBA" id="ARBA00022669"/>
    </source>
</evidence>
<evidence type="ECO:0000313" key="7">
    <source>
        <dbReference type="EMBL" id="CEJ91754.1"/>
    </source>
</evidence>
<keyword evidence="8" id="KW-1185">Reference proteome</keyword>
<evidence type="ECO:0000256" key="2">
    <source>
        <dbReference type="ARBA" id="ARBA00023026"/>
    </source>
</evidence>
<dbReference type="Proteomes" id="UP000039046">
    <property type="component" value="Unassembled WGS sequence"/>
</dbReference>
<proteinExistence type="inferred from homology"/>
<gene>
    <name evidence="7" type="ORF">VHEMI07446</name>
</gene>
<protein>
    <recommendedName>
        <fullName evidence="6">LysM domain-containing protein</fullName>
    </recommendedName>
</protein>
<dbReference type="GO" id="GO:0008061">
    <property type="term" value="F:chitin binding"/>
    <property type="evidence" value="ECO:0007669"/>
    <property type="project" value="UniProtKB-KW"/>
</dbReference>
<dbReference type="InterPro" id="IPR052210">
    <property type="entry name" value="LysM1-like"/>
</dbReference>
<comment type="similarity">
    <text evidence="3">Belongs to the secreted LysM effector family.</text>
</comment>
<accession>A0A0A1TAF9</accession>
<dbReference type="AlphaFoldDB" id="A0A0A1TAF9"/>
<keyword evidence="1" id="KW-0147">Chitin-binding</keyword>
<dbReference type="HOGENOM" id="CLU_535490_0_0_1"/>
<dbReference type="Gene3D" id="3.10.350.10">
    <property type="entry name" value="LysM domain"/>
    <property type="match status" value="4"/>
</dbReference>
<feature type="region of interest" description="Disordered" evidence="4">
    <location>
        <begin position="121"/>
        <end position="182"/>
    </location>
</feature>
<feature type="compositionally biased region" description="Low complexity" evidence="4">
    <location>
        <begin position="130"/>
        <end position="182"/>
    </location>
</feature>
<feature type="signal peptide" evidence="5">
    <location>
        <begin position="1"/>
        <end position="18"/>
    </location>
</feature>
<dbReference type="Pfam" id="PF01476">
    <property type="entry name" value="LysM"/>
    <property type="match status" value="1"/>
</dbReference>
<feature type="domain" description="LysM" evidence="6">
    <location>
        <begin position="218"/>
        <end position="266"/>
    </location>
</feature>
<dbReference type="PANTHER" id="PTHR34997">
    <property type="entry name" value="AM15"/>
    <property type="match status" value="1"/>
</dbReference>
<sequence length="509" mass="55029">MPRASSLAVLALAGSAQAVCSFRWKASEGSSCRSMANDWGVPVNNFIKWNQKEVGPDCSRGVNVGGLYCVEWSDDQKPGQPQVEAHKPHPAAQQAQQQTEHHATAADAAHQQEPFHATADEAAHQREQPHAAAQKAQQQAAQAQPAQPQVQQYQQQAEHAQYQQPEQQLPVPQQQQQQFQPPTTMVAVVKQPYVGSTPPTVGGSPSPVQQGIANNCQRFYRAQRGETCQQIADKFGNSFSVPDFENWNPAVHSDCSALLADYYYCVSTSGSTPVNGGSPSSAVQTPQPIHADTASNCNRFYRADRGDSCDSIVDKYRGFTVADFQAWNPSVKPDCTGIIANDYYCVGTESYRSTPAVNIRPSGADSSAAEPARAAAIQHMPDQPARAAVVNNQHGQAAHPAVFDAQRAQPAHAAVFDAQRAVPASFNPAAENFYYPNNGAHAVPIPGPVQEGVTTACQQFYRVQNNDICNKIVADFGNRFTVSEFIAWNPSAKSDCSGLWAGYYVCVKA</sequence>
<feature type="chain" id="PRO_5001979458" description="LysM domain-containing protein" evidence="5">
    <location>
        <begin position="19"/>
        <end position="509"/>
    </location>
</feature>
<name>A0A0A1TAF9_9HYPO</name>
<dbReference type="EMBL" id="CDHN01000004">
    <property type="protein sequence ID" value="CEJ91754.1"/>
    <property type="molecule type" value="Genomic_DNA"/>
</dbReference>
<dbReference type="PANTHER" id="PTHR34997:SF1">
    <property type="entry name" value="PEPTIDOGLYCAN-BINDING LYSIN DOMAIN"/>
    <property type="match status" value="1"/>
</dbReference>
<keyword evidence="2" id="KW-0843">Virulence</keyword>
<evidence type="ECO:0000256" key="5">
    <source>
        <dbReference type="SAM" id="SignalP"/>
    </source>
</evidence>
<organism evidence="7 8">
    <name type="scientific">[Torrubiella] hemipterigena</name>
    <dbReference type="NCBI Taxonomy" id="1531966"/>
    <lineage>
        <taxon>Eukaryota</taxon>
        <taxon>Fungi</taxon>
        <taxon>Dikarya</taxon>
        <taxon>Ascomycota</taxon>
        <taxon>Pezizomycotina</taxon>
        <taxon>Sordariomycetes</taxon>
        <taxon>Hypocreomycetidae</taxon>
        <taxon>Hypocreales</taxon>
        <taxon>Clavicipitaceae</taxon>
        <taxon>Clavicipitaceae incertae sedis</taxon>
        <taxon>'Torrubiella' clade</taxon>
    </lineage>
</organism>
<feature type="domain" description="LysM" evidence="6">
    <location>
        <begin position="299"/>
        <end position="346"/>
    </location>
</feature>
<evidence type="ECO:0000256" key="4">
    <source>
        <dbReference type="SAM" id="MobiDB-lite"/>
    </source>
</evidence>
<keyword evidence="5" id="KW-0732">Signal</keyword>